<dbReference type="Proteomes" id="UP001597011">
    <property type="component" value="Unassembled WGS sequence"/>
</dbReference>
<sequence length="416" mass="45369">MITKYIPLCLILLLVTTQVNAQANQLSSSPYSLYGLGLSNETTTGKINGLGGMGIAMPSNTFINNSNPASFGSMLPNSFFFDFGFKGQTNTLKEGGSTNTNLVGNFSNIALAFPVTKKSGFGVTLIPLTNVGYSISGIESNIEGSITDIFITDIDGEGGINDLKLNYGYALTSKLRLGVTASALFGQITETETDYLPDNTFVIEDINSYSGFRFGAGFQYDVFKNTSIGGTVNFPTYLNGSKSSTITLYTTDSTADLTENTDSNIDDFKLPLELAFGFQTTFKNYFTLNADYKKSYWSDTNQTDGLGEYVDQDAFGIGLQYAAEKKVSKFFNNLEYRVGYSYNNGNLEVNHQRVQNSALNLGIGIPLNNGTSSMINLGYSYGNKGLVTNGLIKENYHLLSLNLSLEGIWFQKRKID</sequence>
<keyword evidence="1" id="KW-0732">Signal</keyword>
<feature type="chain" id="PRO_5046636222" description="Long-chain fatty acid transport protein" evidence="1">
    <location>
        <begin position="22"/>
        <end position="416"/>
    </location>
</feature>
<evidence type="ECO:0008006" key="4">
    <source>
        <dbReference type="Google" id="ProtNLM"/>
    </source>
</evidence>
<reference evidence="3" key="1">
    <citation type="journal article" date="2019" name="Int. J. Syst. Evol. Microbiol.">
        <title>The Global Catalogue of Microorganisms (GCM) 10K type strain sequencing project: providing services to taxonomists for standard genome sequencing and annotation.</title>
        <authorList>
            <consortium name="The Broad Institute Genomics Platform"/>
            <consortium name="The Broad Institute Genome Sequencing Center for Infectious Disease"/>
            <person name="Wu L."/>
            <person name="Ma J."/>
        </authorList>
    </citation>
    <scope>NUCLEOTIDE SEQUENCE [LARGE SCALE GENOMIC DNA]</scope>
    <source>
        <strain evidence="3">CCUG 60529</strain>
    </source>
</reference>
<dbReference type="SUPFAM" id="SSF56935">
    <property type="entry name" value="Porins"/>
    <property type="match status" value="1"/>
</dbReference>
<name>A0ABW3BT03_9FLAO</name>
<protein>
    <recommendedName>
        <fullName evidence="4">Long-chain fatty acid transport protein</fullName>
    </recommendedName>
</protein>
<dbReference type="Gene3D" id="2.40.160.60">
    <property type="entry name" value="Outer membrane protein transport protein (OMPP1/FadL/TodX)"/>
    <property type="match status" value="1"/>
</dbReference>
<accession>A0ABW3BT03</accession>
<proteinExistence type="predicted"/>
<keyword evidence="3" id="KW-1185">Reference proteome</keyword>
<feature type="signal peptide" evidence="1">
    <location>
        <begin position="1"/>
        <end position="21"/>
    </location>
</feature>
<dbReference type="EMBL" id="JBHTIB010000012">
    <property type="protein sequence ID" value="MFD0835715.1"/>
    <property type="molecule type" value="Genomic_DNA"/>
</dbReference>
<evidence type="ECO:0000256" key="1">
    <source>
        <dbReference type="SAM" id="SignalP"/>
    </source>
</evidence>
<dbReference type="RefSeq" id="WP_379941098.1">
    <property type="nucleotide sequence ID" value="NZ_JBHTIB010000012.1"/>
</dbReference>
<gene>
    <name evidence="2" type="ORF">ACFQ0I_08075</name>
</gene>
<comment type="caution">
    <text evidence="2">The sequence shown here is derived from an EMBL/GenBank/DDBJ whole genome shotgun (WGS) entry which is preliminary data.</text>
</comment>
<organism evidence="2 3">
    <name type="scientific">Mariniflexile aquimaris</name>
    <dbReference type="NCBI Taxonomy" id="881009"/>
    <lineage>
        <taxon>Bacteria</taxon>
        <taxon>Pseudomonadati</taxon>
        <taxon>Bacteroidota</taxon>
        <taxon>Flavobacteriia</taxon>
        <taxon>Flavobacteriales</taxon>
        <taxon>Flavobacteriaceae</taxon>
        <taxon>Mariniflexile</taxon>
    </lineage>
</organism>
<evidence type="ECO:0000313" key="3">
    <source>
        <dbReference type="Proteomes" id="UP001597011"/>
    </source>
</evidence>
<evidence type="ECO:0000313" key="2">
    <source>
        <dbReference type="EMBL" id="MFD0835715.1"/>
    </source>
</evidence>